<feature type="compositionally biased region" description="Acidic residues" evidence="6">
    <location>
        <begin position="63"/>
        <end position="77"/>
    </location>
</feature>
<feature type="region of interest" description="Disordered" evidence="6">
    <location>
        <begin position="49"/>
        <end position="77"/>
    </location>
</feature>
<evidence type="ECO:0000256" key="1">
    <source>
        <dbReference type="ARBA" id="ARBA00022723"/>
    </source>
</evidence>
<dbReference type="InterPro" id="IPR042108">
    <property type="entry name" value="GTPase_HflX_N_sf"/>
</dbReference>
<keyword evidence="2" id="KW-0547">Nucleotide-binding</keyword>
<protein>
    <recommendedName>
        <fullName evidence="5">Putative GTP-binding protein 6</fullName>
    </recommendedName>
</protein>
<evidence type="ECO:0000256" key="4">
    <source>
        <dbReference type="ARBA" id="ARBA00023134"/>
    </source>
</evidence>
<dbReference type="InterPro" id="IPR025121">
    <property type="entry name" value="GTPase_HflX_N"/>
</dbReference>
<dbReference type="Gene3D" id="3.40.50.300">
    <property type="entry name" value="P-loop containing nucleotide triphosphate hydrolases"/>
    <property type="match status" value="1"/>
</dbReference>
<sequence length="511" mass="56001">MWALLAAVRPGLRLFRVGRGLQTPHPVPPWPPCSVRALVAAGRWDPGNRRLGGVDGRGCGERPEDDQEEEEEEKDEAELLSHQPLLLAGAQRVCVLHPDVKGGTSHRSSAEWQVAEAAALVHTLHGWSVVHTMVVATRTPGRKLIFGKGNLAQVTETIRAHPEITSVFLNVEQMSSATKMELEAAWGVEVFDRFTLVLHIFRHNAQTREARLQVALAEIPLLRSSLKSSSACQDQPGRGSRYIMGSGELQPTDLQQRVLKEREAKIKRALERLCRKRGLLRRERARRELPVVSVVGYTNCGKTTLIKALTGDAAIEPRDQLFATLDVTAHMGTLPSRMAILYVDTIGFLSQLPHGLIQSFSATLEDVVHSDVIIHVRDVSHPDSELQKASVLSTLCGLHLPSTLLDSMVEVHNKVDLVPGYSPPGSRVLAVSALLGCGLDQLKAALEAAVLKATGRQVMTLRIRLAGPQLSWLYKEAAVQQVDVVPEAGEAHVTVIMSQAAYGKFRKLFPD</sequence>
<dbReference type="Proteomes" id="UP000694381">
    <property type="component" value="Unassembled WGS sequence"/>
</dbReference>
<dbReference type="FunFam" id="3.40.50.300:FF:000886">
    <property type="entry name" value="Putative GTP-binding protein 6"/>
    <property type="match status" value="1"/>
</dbReference>
<reference evidence="8" key="1">
    <citation type="submission" date="2025-08" db="UniProtKB">
        <authorList>
            <consortium name="Ensembl"/>
        </authorList>
    </citation>
    <scope>IDENTIFICATION</scope>
</reference>
<dbReference type="PANTHER" id="PTHR10229">
    <property type="entry name" value="GTP-BINDING PROTEIN HFLX"/>
    <property type="match status" value="1"/>
</dbReference>
<dbReference type="GO" id="GO:0043022">
    <property type="term" value="F:ribosome binding"/>
    <property type="evidence" value="ECO:0007669"/>
    <property type="project" value="TreeGrafter"/>
</dbReference>
<dbReference type="Gene3D" id="3.40.50.11060">
    <property type="entry name" value="GTPase HflX, N-terminal domain"/>
    <property type="match status" value="1"/>
</dbReference>
<dbReference type="PANTHER" id="PTHR10229:SF0">
    <property type="entry name" value="GTP-BINDING PROTEIN 6-RELATED"/>
    <property type="match status" value="1"/>
</dbReference>
<dbReference type="GeneTree" id="ENSGT00390000001397"/>
<evidence type="ECO:0000313" key="8">
    <source>
        <dbReference type="Ensembl" id="ENSNGAP00000008706.1"/>
    </source>
</evidence>
<evidence type="ECO:0000256" key="6">
    <source>
        <dbReference type="SAM" id="MobiDB-lite"/>
    </source>
</evidence>
<keyword evidence="3" id="KW-0460">Magnesium</keyword>
<dbReference type="InterPro" id="IPR016496">
    <property type="entry name" value="GTPase_HflX"/>
</dbReference>
<gene>
    <name evidence="8" type="primary">Gtpbp6</name>
</gene>
<name>A0A8C6QTC9_NANGA</name>
<keyword evidence="9" id="KW-1185">Reference proteome</keyword>
<dbReference type="GO" id="GO:0005525">
    <property type="term" value="F:GTP binding"/>
    <property type="evidence" value="ECO:0007669"/>
    <property type="project" value="UniProtKB-KW"/>
</dbReference>
<dbReference type="CDD" id="cd01878">
    <property type="entry name" value="HflX"/>
    <property type="match status" value="1"/>
</dbReference>
<accession>A0A8C6QTC9</accession>
<evidence type="ECO:0000256" key="2">
    <source>
        <dbReference type="ARBA" id="ARBA00022741"/>
    </source>
</evidence>
<evidence type="ECO:0000256" key="3">
    <source>
        <dbReference type="ARBA" id="ARBA00022842"/>
    </source>
</evidence>
<dbReference type="SUPFAM" id="SSF52540">
    <property type="entry name" value="P-loop containing nucleoside triphosphate hydrolases"/>
    <property type="match status" value="1"/>
</dbReference>
<dbReference type="GO" id="GO:0046872">
    <property type="term" value="F:metal ion binding"/>
    <property type="evidence" value="ECO:0007669"/>
    <property type="project" value="UniProtKB-KW"/>
</dbReference>
<proteinExistence type="predicted"/>
<dbReference type="InterPro" id="IPR006073">
    <property type="entry name" value="GTP-bd"/>
</dbReference>
<evidence type="ECO:0000313" key="9">
    <source>
        <dbReference type="Proteomes" id="UP000694381"/>
    </source>
</evidence>
<dbReference type="GO" id="GO:0005737">
    <property type="term" value="C:cytoplasm"/>
    <property type="evidence" value="ECO:0007669"/>
    <property type="project" value="TreeGrafter"/>
</dbReference>
<dbReference type="Ensembl" id="ENSNGAT00000014210.1">
    <property type="protein sequence ID" value="ENSNGAP00000008706.1"/>
    <property type="gene ID" value="ENSNGAG00000011609.1"/>
</dbReference>
<dbReference type="Pfam" id="PF13167">
    <property type="entry name" value="GTP-bdg_N"/>
    <property type="match status" value="1"/>
</dbReference>
<dbReference type="Pfam" id="PF16360">
    <property type="entry name" value="GTP-bdg_M"/>
    <property type="match status" value="1"/>
</dbReference>
<feature type="domain" description="Hflx-type G" evidence="7">
    <location>
        <begin position="290"/>
        <end position="454"/>
    </location>
</feature>
<dbReference type="InterPro" id="IPR027417">
    <property type="entry name" value="P-loop_NTPase"/>
</dbReference>
<dbReference type="PROSITE" id="PS51705">
    <property type="entry name" value="G_HFLX"/>
    <property type="match status" value="1"/>
</dbReference>
<dbReference type="Pfam" id="PF01926">
    <property type="entry name" value="MMR_HSR1"/>
    <property type="match status" value="1"/>
</dbReference>
<dbReference type="InterPro" id="IPR030394">
    <property type="entry name" value="G_HFLX_dom"/>
</dbReference>
<evidence type="ECO:0000256" key="5">
    <source>
        <dbReference type="ARBA" id="ARBA00070394"/>
    </source>
</evidence>
<dbReference type="InterPro" id="IPR032305">
    <property type="entry name" value="GTP-bd_M"/>
</dbReference>
<dbReference type="NCBIfam" id="TIGR03156">
    <property type="entry name" value="GTP_HflX"/>
    <property type="match status" value="1"/>
</dbReference>
<evidence type="ECO:0000259" key="7">
    <source>
        <dbReference type="PROSITE" id="PS51705"/>
    </source>
</evidence>
<keyword evidence="4" id="KW-0342">GTP-binding</keyword>
<dbReference type="AlphaFoldDB" id="A0A8C6QTC9"/>
<dbReference type="OMA" id="IDVANKC"/>
<reference evidence="8" key="2">
    <citation type="submission" date="2025-09" db="UniProtKB">
        <authorList>
            <consortium name="Ensembl"/>
        </authorList>
    </citation>
    <scope>IDENTIFICATION</scope>
</reference>
<keyword evidence="1" id="KW-0479">Metal-binding</keyword>
<organism evidence="8 9">
    <name type="scientific">Nannospalax galili</name>
    <name type="common">Northern Israeli blind subterranean mole rat</name>
    <name type="synonym">Spalax galili</name>
    <dbReference type="NCBI Taxonomy" id="1026970"/>
    <lineage>
        <taxon>Eukaryota</taxon>
        <taxon>Metazoa</taxon>
        <taxon>Chordata</taxon>
        <taxon>Craniata</taxon>
        <taxon>Vertebrata</taxon>
        <taxon>Euteleostomi</taxon>
        <taxon>Mammalia</taxon>
        <taxon>Eutheria</taxon>
        <taxon>Euarchontoglires</taxon>
        <taxon>Glires</taxon>
        <taxon>Rodentia</taxon>
        <taxon>Myomorpha</taxon>
        <taxon>Muroidea</taxon>
        <taxon>Spalacidae</taxon>
        <taxon>Spalacinae</taxon>
        <taxon>Nannospalax</taxon>
    </lineage>
</organism>
<dbReference type="FunFam" id="3.40.50.11060:FF:000002">
    <property type="entry name" value="GTP binding protein 6 (putative)"/>
    <property type="match status" value="1"/>
</dbReference>